<dbReference type="RefSeq" id="WP_188102786.1">
    <property type="nucleotide sequence ID" value="NZ_JAANIH010000028.1"/>
</dbReference>
<feature type="compositionally biased region" description="Polar residues" evidence="1">
    <location>
        <begin position="505"/>
        <end position="517"/>
    </location>
</feature>
<name>A0ABR7U3P7_9BRAD</name>
<dbReference type="EMBL" id="JAATTO010000012">
    <property type="protein sequence ID" value="MBC9978610.1"/>
    <property type="molecule type" value="Genomic_DNA"/>
</dbReference>
<keyword evidence="2" id="KW-0732">Signal</keyword>
<feature type="region of interest" description="Disordered" evidence="1">
    <location>
        <begin position="491"/>
        <end position="524"/>
    </location>
</feature>
<proteinExistence type="predicted"/>
<sequence>MIGRIAKFYLASAAVVGMAFHSPSALACGGVFDVGCNLSNGGLSPGNIVKQTGKVIDDGANAVTKGLQDGGNAIGKGINDGVNAVVKGVDDSGHAIETAAHQTGDALEKAAHDSGHAFEGAGQFVGKHPWETVIGVALIAGGGYLILYEGYALTVTVQGVQVVSVATASTGGGVVITAGATSGILAGSATAIAGAGVVAVAYYKDGPSAADGRQPPTGNTSQSQSGAPFGSHSSANGPSGRVDISATMSFQDHDTFHRSLAFQQQRPRVVIANARTANYSAPAAPQPETGRAVGPAIISKPNTSIMFEPWLPKHPTDMQRYAYASWVNGWAEKTQSPDKFDPETPYTISRAEPKILDALTSLQNIQAAEDQQGEEQHQTRTNPVPDLAVEQAKGTGKELALSIMRGQDPREVYTLAKQAEIFWGAEASGVGKTALMAGTPEVIAGLGAAWLIDVGTVYAPFLASTAVSEGLKESSQELAAELRSKLDAYSRQRDKKFGSPVTARDVTTQTAINQSKGQVLKPAP</sequence>
<protein>
    <submittedName>
        <fullName evidence="3">Uncharacterized protein</fullName>
    </submittedName>
</protein>
<evidence type="ECO:0000313" key="3">
    <source>
        <dbReference type="EMBL" id="MBC9978610.1"/>
    </source>
</evidence>
<accession>A0ABR7U3P7</accession>
<evidence type="ECO:0000256" key="2">
    <source>
        <dbReference type="SAM" id="SignalP"/>
    </source>
</evidence>
<reference evidence="3 4" key="1">
    <citation type="journal article" date="2020" name="Arch. Microbiol.">
        <title>Bradyrhizobium campsiandrae sp. nov., a nitrogen-fixing bacterial strain isolated from a native leguminous tree from the Amazon adapted to flooded conditions.</title>
        <authorList>
            <person name="Cabral Michel D."/>
            <person name="Martins da Costa E."/>
            <person name="Azarias Guimaraes A."/>
            <person name="Soares de Carvalho T."/>
            <person name="Santos de Castro Caputo P."/>
            <person name="Willems A."/>
            <person name="de Souza Moreira F.M."/>
        </authorList>
    </citation>
    <scope>NUCLEOTIDE SEQUENCE [LARGE SCALE GENOMIC DNA]</scope>
    <source>
        <strain evidence="4">INPA 384B</strain>
    </source>
</reference>
<organism evidence="3 4">
    <name type="scientific">Bradyrhizobium campsiandrae</name>
    <dbReference type="NCBI Taxonomy" id="1729892"/>
    <lineage>
        <taxon>Bacteria</taxon>
        <taxon>Pseudomonadati</taxon>
        <taxon>Pseudomonadota</taxon>
        <taxon>Alphaproteobacteria</taxon>
        <taxon>Hyphomicrobiales</taxon>
        <taxon>Nitrobacteraceae</taxon>
        <taxon>Bradyrhizobium</taxon>
    </lineage>
</organism>
<evidence type="ECO:0000313" key="4">
    <source>
        <dbReference type="Proteomes" id="UP000639516"/>
    </source>
</evidence>
<keyword evidence="4" id="KW-1185">Reference proteome</keyword>
<feature type="region of interest" description="Disordered" evidence="1">
    <location>
        <begin position="209"/>
        <end position="244"/>
    </location>
</feature>
<dbReference type="Proteomes" id="UP000639516">
    <property type="component" value="Unassembled WGS sequence"/>
</dbReference>
<comment type="caution">
    <text evidence="3">The sequence shown here is derived from an EMBL/GenBank/DDBJ whole genome shotgun (WGS) entry which is preliminary data.</text>
</comment>
<feature type="chain" id="PRO_5046814785" evidence="2">
    <location>
        <begin position="28"/>
        <end position="524"/>
    </location>
</feature>
<feature type="signal peptide" evidence="2">
    <location>
        <begin position="1"/>
        <end position="27"/>
    </location>
</feature>
<dbReference type="PROSITE" id="PS51257">
    <property type="entry name" value="PROKAR_LIPOPROTEIN"/>
    <property type="match status" value="1"/>
</dbReference>
<evidence type="ECO:0000256" key="1">
    <source>
        <dbReference type="SAM" id="MobiDB-lite"/>
    </source>
</evidence>
<feature type="compositionally biased region" description="Polar residues" evidence="1">
    <location>
        <begin position="216"/>
        <end position="237"/>
    </location>
</feature>
<gene>
    <name evidence="3" type="ORF">HA482_10315</name>
</gene>